<accession>A0A4U5MKQ3</accession>
<dbReference type="PROSITE" id="PS00109">
    <property type="entry name" value="PROTEIN_KINASE_TYR"/>
    <property type="match status" value="1"/>
</dbReference>
<proteinExistence type="predicted"/>
<reference evidence="4 5" key="1">
    <citation type="journal article" date="2015" name="Genome Biol.">
        <title>Comparative genomics of Steinernema reveals deeply conserved gene regulatory networks.</title>
        <authorList>
            <person name="Dillman A.R."/>
            <person name="Macchietto M."/>
            <person name="Porter C.F."/>
            <person name="Rogers A."/>
            <person name="Williams B."/>
            <person name="Antoshechkin I."/>
            <person name="Lee M.M."/>
            <person name="Goodwin Z."/>
            <person name="Lu X."/>
            <person name="Lewis E.E."/>
            <person name="Goodrich-Blair H."/>
            <person name="Stock S.P."/>
            <person name="Adams B.J."/>
            <person name="Sternberg P.W."/>
            <person name="Mortazavi A."/>
        </authorList>
    </citation>
    <scope>NUCLEOTIDE SEQUENCE [LARGE SCALE GENOMIC DNA]</scope>
    <source>
        <strain evidence="4 5">ALL</strain>
    </source>
</reference>
<evidence type="ECO:0000313" key="5">
    <source>
        <dbReference type="Proteomes" id="UP000298663"/>
    </source>
</evidence>
<dbReference type="OrthoDB" id="5800476at2759"/>
<dbReference type="GO" id="GO:0004672">
    <property type="term" value="F:protein kinase activity"/>
    <property type="evidence" value="ECO:0007669"/>
    <property type="project" value="InterPro"/>
</dbReference>
<dbReference type="EMBL" id="AZBU02000007">
    <property type="protein sequence ID" value="TKR69882.1"/>
    <property type="molecule type" value="Genomic_DNA"/>
</dbReference>
<dbReference type="PROSITE" id="PS50011">
    <property type="entry name" value="PROTEIN_KINASE_DOM"/>
    <property type="match status" value="1"/>
</dbReference>
<protein>
    <recommendedName>
        <fullName evidence="3">Protein kinase domain-containing protein</fullName>
    </recommendedName>
</protein>
<evidence type="ECO:0000313" key="4">
    <source>
        <dbReference type="EMBL" id="TKR69882.1"/>
    </source>
</evidence>
<reference evidence="4 5" key="2">
    <citation type="journal article" date="2019" name="G3 (Bethesda)">
        <title>Hybrid Assembly of the Genome of the Entomopathogenic Nematode Steinernema carpocapsae Identifies the X-Chromosome.</title>
        <authorList>
            <person name="Serra L."/>
            <person name="Macchietto M."/>
            <person name="Macias-Munoz A."/>
            <person name="McGill C.J."/>
            <person name="Rodriguez I.M."/>
            <person name="Rodriguez B."/>
            <person name="Murad R."/>
            <person name="Mortazavi A."/>
        </authorList>
    </citation>
    <scope>NUCLEOTIDE SEQUENCE [LARGE SCALE GENOMIC DNA]</scope>
    <source>
        <strain evidence="4 5">ALL</strain>
    </source>
</reference>
<keyword evidence="1" id="KW-0547">Nucleotide-binding</keyword>
<dbReference type="Gene3D" id="1.10.510.10">
    <property type="entry name" value="Transferase(Phosphotransferase) domain 1"/>
    <property type="match status" value="1"/>
</dbReference>
<sequence length="338" mass="38492">MENRPRLKTGQIVNSKTVRYTLQRKLGDGRYGCVFEVLNDRKEVFAMKIEWKTTDRSDPRLGIEIAILRHIRQNTVSPHFIDYVDRASKPSYFFMVTSLVGANLETLAHDQDDGKFSHRTALGVGLQVLDALKDLHVLGYVHRDVRPRNLCIGVGDKTHNIFLMNFGCAAVYQKAKKIRKPRENVPVKGKTEFTSLSSHSKKEQSPKDDIESLIYTLVYLCNGLPWNASTAEDSIVSQKKKLREDGVTFFRMVHPPTMKNVLAYLDKLSFFDHVDHEFVKSAIMQVATEEKIQGVKCEFDWECGSTSSSMSVRTDEEINNLTRQSPATDSERVAFDKP</sequence>
<dbReference type="SUPFAM" id="SSF56112">
    <property type="entry name" value="Protein kinase-like (PK-like)"/>
    <property type="match status" value="1"/>
</dbReference>
<organism evidence="4 5">
    <name type="scientific">Steinernema carpocapsae</name>
    <name type="common">Entomopathogenic nematode</name>
    <dbReference type="NCBI Taxonomy" id="34508"/>
    <lineage>
        <taxon>Eukaryota</taxon>
        <taxon>Metazoa</taxon>
        <taxon>Ecdysozoa</taxon>
        <taxon>Nematoda</taxon>
        <taxon>Chromadorea</taxon>
        <taxon>Rhabditida</taxon>
        <taxon>Tylenchina</taxon>
        <taxon>Panagrolaimomorpha</taxon>
        <taxon>Strongyloidoidea</taxon>
        <taxon>Steinernematidae</taxon>
        <taxon>Steinernema</taxon>
    </lineage>
</organism>
<keyword evidence="5" id="KW-1185">Reference proteome</keyword>
<dbReference type="InterPro" id="IPR017441">
    <property type="entry name" value="Protein_kinase_ATP_BS"/>
</dbReference>
<dbReference type="Proteomes" id="UP000298663">
    <property type="component" value="Unassembled WGS sequence"/>
</dbReference>
<dbReference type="AlphaFoldDB" id="A0A4U5MKQ3"/>
<dbReference type="GO" id="GO:0005524">
    <property type="term" value="F:ATP binding"/>
    <property type="evidence" value="ECO:0007669"/>
    <property type="project" value="UniProtKB-UniRule"/>
</dbReference>
<comment type="caution">
    <text evidence="4">The sequence shown here is derived from an EMBL/GenBank/DDBJ whole genome shotgun (WGS) entry which is preliminary data.</text>
</comment>
<dbReference type="InterPro" id="IPR008266">
    <property type="entry name" value="Tyr_kinase_AS"/>
</dbReference>
<dbReference type="PROSITE" id="PS00107">
    <property type="entry name" value="PROTEIN_KINASE_ATP"/>
    <property type="match status" value="1"/>
</dbReference>
<evidence type="ECO:0000256" key="2">
    <source>
        <dbReference type="SAM" id="MobiDB-lite"/>
    </source>
</evidence>
<keyword evidence="1" id="KW-0067">ATP-binding</keyword>
<gene>
    <name evidence="4" type="ORF">L596_021975</name>
</gene>
<dbReference type="PANTHER" id="PTHR11909">
    <property type="entry name" value="CASEIN KINASE-RELATED"/>
    <property type="match status" value="1"/>
</dbReference>
<dbReference type="InterPro" id="IPR011009">
    <property type="entry name" value="Kinase-like_dom_sf"/>
</dbReference>
<feature type="region of interest" description="Disordered" evidence="2">
    <location>
        <begin position="305"/>
        <end position="338"/>
    </location>
</feature>
<feature type="compositionally biased region" description="Polar residues" evidence="2">
    <location>
        <begin position="319"/>
        <end position="328"/>
    </location>
</feature>
<dbReference type="Pfam" id="PF00069">
    <property type="entry name" value="Pkinase"/>
    <property type="match status" value="1"/>
</dbReference>
<evidence type="ECO:0000256" key="1">
    <source>
        <dbReference type="PROSITE-ProRule" id="PRU10141"/>
    </source>
</evidence>
<feature type="domain" description="Protein kinase" evidence="3">
    <location>
        <begin position="20"/>
        <end position="338"/>
    </location>
</feature>
<dbReference type="STRING" id="34508.A0A4U5MKQ3"/>
<evidence type="ECO:0000259" key="3">
    <source>
        <dbReference type="PROSITE" id="PS50011"/>
    </source>
</evidence>
<feature type="binding site" evidence="1">
    <location>
        <position position="48"/>
    </location>
    <ligand>
        <name>ATP</name>
        <dbReference type="ChEBI" id="CHEBI:30616"/>
    </ligand>
</feature>
<name>A0A4U5MKQ3_STECR</name>
<dbReference type="SMART" id="SM00220">
    <property type="entry name" value="S_TKc"/>
    <property type="match status" value="1"/>
</dbReference>
<feature type="compositionally biased region" description="Basic and acidic residues" evidence="2">
    <location>
        <begin position="329"/>
        <end position="338"/>
    </location>
</feature>
<dbReference type="InterPro" id="IPR000719">
    <property type="entry name" value="Prot_kinase_dom"/>
</dbReference>
<dbReference type="InterPro" id="IPR050235">
    <property type="entry name" value="CK1_Ser-Thr_kinase"/>
</dbReference>